<dbReference type="SUPFAM" id="SSF57783">
    <property type="entry name" value="Zinc beta-ribbon"/>
    <property type="match status" value="1"/>
</dbReference>
<dbReference type="Proteomes" id="UP001202328">
    <property type="component" value="Unassembled WGS sequence"/>
</dbReference>
<dbReference type="PANTHER" id="PTHR13097">
    <property type="entry name" value="TRANSCRIPTION INITIATION FACTOR IIE, ALPHA SUBUNIT"/>
    <property type="match status" value="1"/>
</dbReference>
<gene>
    <name evidence="6" type="ORF">MKW98_028188</name>
</gene>
<dbReference type="GO" id="GO:0005673">
    <property type="term" value="C:transcription factor TFIIE complex"/>
    <property type="evidence" value="ECO:0007669"/>
    <property type="project" value="TreeGrafter"/>
</dbReference>
<evidence type="ECO:0000313" key="7">
    <source>
        <dbReference type="Proteomes" id="UP001202328"/>
    </source>
</evidence>
<dbReference type="InterPro" id="IPR024550">
    <property type="entry name" value="TFIIEa/SarR/Rpc3_HTH_dom"/>
</dbReference>
<name>A0AAD4XMC3_9MAGN</name>
<protein>
    <recommendedName>
        <fullName evidence="5">HTH TFE/IIEalpha-type domain-containing protein</fullName>
    </recommendedName>
</protein>
<organism evidence="6 7">
    <name type="scientific">Papaver atlanticum</name>
    <dbReference type="NCBI Taxonomy" id="357466"/>
    <lineage>
        <taxon>Eukaryota</taxon>
        <taxon>Viridiplantae</taxon>
        <taxon>Streptophyta</taxon>
        <taxon>Embryophyta</taxon>
        <taxon>Tracheophyta</taxon>
        <taxon>Spermatophyta</taxon>
        <taxon>Magnoliopsida</taxon>
        <taxon>Ranunculales</taxon>
        <taxon>Papaveraceae</taxon>
        <taxon>Papaveroideae</taxon>
        <taxon>Papaver</taxon>
    </lineage>
</organism>
<dbReference type="AlphaFoldDB" id="A0AAD4XMC3"/>
<feature type="compositionally biased region" description="Acidic residues" evidence="4">
    <location>
        <begin position="330"/>
        <end position="339"/>
    </location>
</feature>
<dbReference type="InterPro" id="IPR013083">
    <property type="entry name" value="Znf_RING/FYVE/PHD"/>
</dbReference>
<keyword evidence="3" id="KW-0804">Transcription</keyword>
<keyword evidence="2" id="KW-0805">Transcription regulation</keyword>
<feature type="compositionally biased region" description="Basic and acidic residues" evidence="4">
    <location>
        <begin position="316"/>
        <end position="329"/>
    </location>
</feature>
<dbReference type="SUPFAM" id="SSF46785">
    <property type="entry name" value="Winged helix' DNA-binding domain"/>
    <property type="match status" value="1"/>
</dbReference>
<feature type="compositionally biased region" description="Polar residues" evidence="4">
    <location>
        <begin position="301"/>
        <end position="312"/>
    </location>
</feature>
<evidence type="ECO:0000259" key="5">
    <source>
        <dbReference type="PROSITE" id="PS51344"/>
    </source>
</evidence>
<comment type="caution">
    <text evidence="6">The sequence shown here is derived from an EMBL/GenBank/DDBJ whole genome shotgun (WGS) entry which is preliminary data.</text>
</comment>
<feature type="region of interest" description="Disordered" evidence="4">
    <location>
        <begin position="295"/>
        <end position="366"/>
    </location>
</feature>
<evidence type="ECO:0000313" key="6">
    <source>
        <dbReference type="EMBL" id="KAI3926052.1"/>
    </source>
</evidence>
<dbReference type="PROSITE" id="PS51344">
    <property type="entry name" value="HTH_TFE_IIE"/>
    <property type="match status" value="1"/>
</dbReference>
<comment type="similarity">
    <text evidence="1">Belongs to the TFIIE alpha subunit family.</text>
</comment>
<dbReference type="SMART" id="SM00531">
    <property type="entry name" value="TFIIE"/>
    <property type="match status" value="1"/>
</dbReference>
<dbReference type="Gene3D" id="3.30.40.10">
    <property type="entry name" value="Zinc/RING finger domain, C3HC4 (zinc finger)"/>
    <property type="match status" value="1"/>
</dbReference>
<evidence type="ECO:0000256" key="4">
    <source>
        <dbReference type="SAM" id="MobiDB-lite"/>
    </source>
</evidence>
<dbReference type="Pfam" id="PF02002">
    <property type="entry name" value="TFIIE_alpha"/>
    <property type="match status" value="1"/>
</dbReference>
<proteinExistence type="inferred from homology"/>
<dbReference type="GO" id="GO:0006367">
    <property type="term" value="P:transcription initiation at RNA polymerase II promoter"/>
    <property type="evidence" value="ECO:0007669"/>
    <property type="project" value="InterPro"/>
</dbReference>
<dbReference type="EMBL" id="JAJJMB010008071">
    <property type="protein sequence ID" value="KAI3926052.1"/>
    <property type="molecule type" value="Genomic_DNA"/>
</dbReference>
<reference evidence="6" key="1">
    <citation type="submission" date="2022-04" db="EMBL/GenBank/DDBJ databases">
        <title>A functionally conserved STORR gene fusion in Papaver species that diverged 16.8 million years ago.</title>
        <authorList>
            <person name="Catania T."/>
        </authorList>
    </citation>
    <scope>NUCLEOTIDE SEQUENCE</scope>
    <source>
        <strain evidence="6">S-188037</strain>
    </source>
</reference>
<keyword evidence="7" id="KW-1185">Reference proteome</keyword>
<dbReference type="InterPro" id="IPR002853">
    <property type="entry name" value="TFIIE_asu"/>
</dbReference>
<feature type="domain" description="HTH TFE/IIEalpha-type" evidence="5">
    <location>
        <begin position="6"/>
        <end position="107"/>
    </location>
</feature>
<dbReference type="InterPro" id="IPR017919">
    <property type="entry name" value="TFIIE/TFIIEa_HTH"/>
</dbReference>
<sequence>MSTEPFNSLVKLAARSFYDDLAVVILDALTRRLWVREEDLAKDLKMHNKKLRQILRFFEEEKLVARCHRKESAHRFSDAADGHGKEGKVHTRSYCCLDYSQIHDVVRYRHHRMKKKLKLDCRNTVQEYLCPGCNRRYNALDALHLISSTGEGFLCENCNGKLVAEGDDLAAKKLRDMLKQKMKKQLKPLKEQLKNVKDLTCPEYGTLQAWEARAFMGDPKVEVELSDAGMKEEDVKPEVGGMNLTEEEKVDGKTTIHDLTEDRKPKIGEMEEEKDIQVEYYKAYYEALMKMQQERDEAAKMNQQEPTSSENVLSDKPSDRRAGMKSKREEDDDDIEWEDAPTTGTATEHYKLHNLNVPVENQGRMG</sequence>
<evidence type="ECO:0000256" key="2">
    <source>
        <dbReference type="ARBA" id="ARBA00023015"/>
    </source>
</evidence>
<dbReference type="InterPro" id="IPR036390">
    <property type="entry name" value="WH_DNA-bd_sf"/>
</dbReference>
<evidence type="ECO:0000256" key="1">
    <source>
        <dbReference type="ARBA" id="ARBA00008947"/>
    </source>
</evidence>
<dbReference type="PANTHER" id="PTHR13097:SF7">
    <property type="entry name" value="GENERAL TRANSCRIPTION FACTOR IIE SUBUNIT 1"/>
    <property type="match status" value="1"/>
</dbReference>
<accession>A0AAD4XMC3</accession>
<evidence type="ECO:0000256" key="3">
    <source>
        <dbReference type="ARBA" id="ARBA00023163"/>
    </source>
</evidence>
<dbReference type="InterPro" id="IPR039997">
    <property type="entry name" value="TFE"/>
</dbReference>